<dbReference type="EMBL" id="VLKK01000008">
    <property type="protein sequence ID" value="TWH92696.1"/>
    <property type="molecule type" value="Genomic_DNA"/>
</dbReference>
<protein>
    <submittedName>
        <fullName evidence="2">Uncharacterized protein</fullName>
    </submittedName>
</protein>
<name>A0A562KBD2_SPHWJ</name>
<accession>A0A562KBD2</accession>
<comment type="caution">
    <text evidence="2">The sequence shown here is derived from an EMBL/GenBank/DDBJ whole genome shotgun (WGS) entry which is preliminary data.</text>
</comment>
<dbReference type="AlphaFoldDB" id="A0A562KBD2"/>
<sequence>MPVAVPLPLILGLLLCSIALLVVGMFLRSRGYFRSRRAWLVWTIISVLPLLGGGLFLFTKHQIDMATGKTGIRNDPAVPGRP</sequence>
<keyword evidence="1" id="KW-0812">Transmembrane</keyword>
<gene>
    <name evidence="2" type="ORF">IQ35_02355</name>
</gene>
<dbReference type="Proteomes" id="UP000316624">
    <property type="component" value="Unassembled WGS sequence"/>
</dbReference>
<evidence type="ECO:0000313" key="3">
    <source>
        <dbReference type="Proteomes" id="UP000316624"/>
    </source>
</evidence>
<reference evidence="2 3" key="1">
    <citation type="journal article" date="2015" name="Stand. Genomic Sci.">
        <title>Genomic Encyclopedia of Bacterial and Archaeal Type Strains, Phase III: the genomes of soil and plant-associated and newly described type strains.</title>
        <authorList>
            <person name="Whitman W.B."/>
            <person name="Woyke T."/>
            <person name="Klenk H.P."/>
            <person name="Zhou Y."/>
            <person name="Lilburn T.G."/>
            <person name="Beck B.J."/>
            <person name="De Vos P."/>
            <person name="Vandamme P."/>
            <person name="Eisen J.A."/>
            <person name="Garrity G."/>
            <person name="Hugenholtz P."/>
            <person name="Kyrpides N.C."/>
        </authorList>
    </citation>
    <scope>NUCLEOTIDE SEQUENCE [LARGE SCALE GENOMIC DNA]</scope>
    <source>
        <strain evidence="2 3">CGMCC 1.7748</strain>
    </source>
</reference>
<proteinExistence type="predicted"/>
<organism evidence="2 3">
    <name type="scientific">Sphingobium wenxiniae (strain DSM 21828 / CGMCC 1.7748 / JZ-1)</name>
    <dbReference type="NCBI Taxonomy" id="595605"/>
    <lineage>
        <taxon>Bacteria</taxon>
        <taxon>Pseudomonadati</taxon>
        <taxon>Pseudomonadota</taxon>
        <taxon>Alphaproteobacteria</taxon>
        <taxon>Sphingomonadales</taxon>
        <taxon>Sphingomonadaceae</taxon>
        <taxon>Sphingobium</taxon>
    </lineage>
</organism>
<evidence type="ECO:0000256" key="1">
    <source>
        <dbReference type="SAM" id="Phobius"/>
    </source>
</evidence>
<evidence type="ECO:0000313" key="2">
    <source>
        <dbReference type="EMBL" id="TWH92696.1"/>
    </source>
</evidence>
<keyword evidence="3" id="KW-1185">Reference proteome</keyword>
<keyword evidence="1" id="KW-1133">Transmembrane helix</keyword>
<feature type="transmembrane region" description="Helical" evidence="1">
    <location>
        <begin position="6"/>
        <end position="27"/>
    </location>
</feature>
<keyword evidence="1" id="KW-0472">Membrane</keyword>
<feature type="transmembrane region" description="Helical" evidence="1">
    <location>
        <begin position="39"/>
        <end position="58"/>
    </location>
</feature>